<evidence type="ECO:0000256" key="2">
    <source>
        <dbReference type="ARBA" id="ARBA00023015"/>
    </source>
</evidence>
<dbReference type="Pfam" id="PF04542">
    <property type="entry name" value="Sigma70_r2"/>
    <property type="match status" value="1"/>
</dbReference>
<keyword evidence="4" id="KW-0238">DNA-binding</keyword>
<dbReference type="Gene3D" id="1.10.1740.10">
    <property type="match status" value="1"/>
</dbReference>
<keyword evidence="2" id="KW-0805">Transcription regulation</keyword>
<dbReference type="InterPro" id="IPR036388">
    <property type="entry name" value="WH-like_DNA-bd_sf"/>
</dbReference>
<feature type="domain" description="RNA polymerase sigma-70 region 2" evidence="6">
    <location>
        <begin position="33"/>
        <end position="96"/>
    </location>
</feature>
<dbReference type="SUPFAM" id="SSF88946">
    <property type="entry name" value="Sigma2 domain of RNA polymerase sigma factors"/>
    <property type="match status" value="1"/>
</dbReference>
<evidence type="ECO:0000259" key="7">
    <source>
        <dbReference type="Pfam" id="PF08281"/>
    </source>
</evidence>
<organism evidence="8 9">
    <name type="scientific">Terriglobus roseus</name>
    <dbReference type="NCBI Taxonomy" id="392734"/>
    <lineage>
        <taxon>Bacteria</taxon>
        <taxon>Pseudomonadati</taxon>
        <taxon>Acidobacteriota</taxon>
        <taxon>Terriglobia</taxon>
        <taxon>Terriglobales</taxon>
        <taxon>Acidobacteriaceae</taxon>
        <taxon>Terriglobus</taxon>
    </lineage>
</organism>
<feature type="domain" description="RNA polymerase sigma factor 70 region 4 type 2" evidence="7">
    <location>
        <begin position="128"/>
        <end position="180"/>
    </location>
</feature>
<evidence type="ECO:0000259" key="6">
    <source>
        <dbReference type="Pfam" id="PF04542"/>
    </source>
</evidence>
<evidence type="ECO:0000256" key="5">
    <source>
        <dbReference type="ARBA" id="ARBA00023163"/>
    </source>
</evidence>
<keyword evidence="3" id="KW-0731">Sigma factor</keyword>
<dbReference type="PANTHER" id="PTHR43133:SF8">
    <property type="entry name" value="RNA POLYMERASE SIGMA FACTOR HI_1459-RELATED"/>
    <property type="match status" value="1"/>
</dbReference>
<dbReference type="Pfam" id="PF08281">
    <property type="entry name" value="Sigma70_r4_2"/>
    <property type="match status" value="1"/>
</dbReference>
<dbReference type="OrthoDB" id="9795666at2"/>
<dbReference type="NCBIfam" id="TIGR02937">
    <property type="entry name" value="sigma70-ECF"/>
    <property type="match status" value="1"/>
</dbReference>
<dbReference type="AlphaFoldDB" id="A0A1G7N152"/>
<reference evidence="9" key="1">
    <citation type="submission" date="2016-10" db="EMBL/GenBank/DDBJ databases">
        <authorList>
            <person name="Varghese N."/>
            <person name="Submissions S."/>
        </authorList>
    </citation>
    <scope>NUCLEOTIDE SEQUENCE [LARGE SCALE GENOMIC DNA]</scope>
    <source>
        <strain evidence="9">GAS232</strain>
    </source>
</reference>
<protein>
    <submittedName>
        <fullName evidence="8">RNA polymerase sigma-70 factor, ECF subfamily</fullName>
    </submittedName>
</protein>
<evidence type="ECO:0000313" key="9">
    <source>
        <dbReference type="Proteomes" id="UP000182427"/>
    </source>
</evidence>
<evidence type="ECO:0000313" key="8">
    <source>
        <dbReference type="EMBL" id="SDF67692.1"/>
    </source>
</evidence>
<dbReference type="EMBL" id="LT629690">
    <property type="protein sequence ID" value="SDF67692.1"/>
    <property type="molecule type" value="Genomic_DNA"/>
</dbReference>
<dbReference type="InterPro" id="IPR013325">
    <property type="entry name" value="RNA_pol_sigma_r2"/>
</dbReference>
<keyword evidence="9" id="KW-1185">Reference proteome</keyword>
<dbReference type="Gene3D" id="1.10.10.10">
    <property type="entry name" value="Winged helix-like DNA-binding domain superfamily/Winged helix DNA-binding domain"/>
    <property type="match status" value="1"/>
</dbReference>
<dbReference type="InterPro" id="IPR039425">
    <property type="entry name" value="RNA_pol_sigma-70-like"/>
</dbReference>
<dbReference type="InterPro" id="IPR007627">
    <property type="entry name" value="RNA_pol_sigma70_r2"/>
</dbReference>
<dbReference type="PANTHER" id="PTHR43133">
    <property type="entry name" value="RNA POLYMERASE ECF-TYPE SIGMA FACTO"/>
    <property type="match status" value="1"/>
</dbReference>
<dbReference type="InterPro" id="IPR014284">
    <property type="entry name" value="RNA_pol_sigma-70_dom"/>
</dbReference>
<dbReference type="InterPro" id="IPR013324">
    <property type="entry name" value="RNA_pol_sigma_r3/r4-like"/>
</dbReference>
<dbReference type="SUPFAM" id="SSF88659">
    <property type="entry name" value="Sigma3 and sigma4 domains of RNA polymerase sigma factors"/>
    <property type="match status" value="1"/>
</dbReference>
<comment type="similarity">
    <text evidence="1">Belongs to the sigma-70 factor family. ECF subfamily.</text>
</comment>
<dbReference type="Proteomes" id="UP000182427">
    <property type="component" value="Chromosome I"/>
</dbReference>
<dbReference type="InterPro" id="IPR013249">
    <property type="entry name" value="RNA_pol_sigma70_r4_t2"/>
</dbReference>
<dbReference type="GO" id="GO:0006352">
    <property type="term" value="P:DNA-templated transcription initiation"/>
    <property type="evidence" value="ECO:0007669"/>
    <property type="project" value="InterPro"/>
</dbReference>
<proteinExistence type="inferred from homology"/>
<dbReference type="GO" id="GO:0003677">
    <property type="term" value="F:DNA binding"/>
    <property type="evidence" value="ECO:0007669"/>
    <property type="project" value="UniProtKB-KW"/>
</dbReference>
<accession>A0A1G7N152</accession>
<gene>
    <name evidence="8" type="ORF">SAMN05444167_2973</name>
</gene>
<dbReference type="GO" id="GO:0016987">
    <property type="term" value="F:sigma factor activity"/>
    <property type="evidence" value="ECO:0007669"/>
    <property type="project" value="UniProtKB-KW"/>
</dbReference>
<sequence>MISAEGYRLTLAVTDSTQQTTHAGAADVVAALVPQYGTLLFRVAHAALRNRAEAEDVVQETFVRVLQHHHTLHEIRDMRVWLVRIAWNLALDRRRRIRPSQMDDAFAEALASATVPADKALAQSAHLRAVLEEMERLPKAERHVLLLNAVDEMGTAEIADVLQKSESAVRALLFRARTRLRERVERRWQTRRNA</sequence>
<evidence type="ECO:0000256" key="3">
    <source>
        <dbReference type="ARBA" id="ARBA00023082"/>
    </source>
</evidence>
<evidence type="ECO:0000256" key="4">
    <source>
        <dbReference type="ARBA" id="ARBA00023125"/>
    </source>
</evidence>
<name>A0A1G7N152_9BACT</name>
<keyword evidence="5" id="KW-0804">Transcription</keyword>
<evidence type="ECO:0000256" key="1">
    <source>
        <dbReference type="ARBA" id="ARBA00010641"/>
    </source>
</evidence>